<feature type="region of interest" description="Disordered" evidence="1">
    <location>
        <begin position="71"/>
        <end position="134"/>
    </location>
</feature>
<dbReference type="AlphaFoldDB" id="A0AAD3XE95"/>
<reference evidence="2" key="1">
    <citation type="submission" date="2023-05" db="EMBL/GenBank/DDBJ databases">
        <title>Nepenthes gracilis genome sequencing.</title>
        <authorList>
            <person name="Fukushima K."/>
        </authorList>
    </citation>
    <scope>NUCLEOTIDE SEQUENCE</scope>
    <source>
        <strain evidence="2">SING2019-196</strain>
    </source>
</reference>
<accession>A0AAD3XE95</accession>
<name>A0AAD3XE95_NEPGR</name>
<dbReference type="EMBL" id="BSYO01000003">
    <property type="protein sequence ID" value="GMH02024.1"/>
    <property type="molecule type" value="Genomic_DNA"/>
</dbReference>
<organism evidence="2 3">
    <name type="scientific">Nepenthes gracilis</name>
    <name type="common">Slender pitcher plant</name>
    <dbReference type="NCBI Taxonomy" id="150966"/>
    <lineage>
        <taxon>Eukaryota</taxon>
        <taxon>Viridiplantae</taxon>
        <taxon>Streptophyta</taxon>
        <taxon>Embryophyta</taxon>
        <taxon>Tracheophyta</taxon>
        <taxon>Spermatophyta</taxon>
        <taxon>Magnoliopsida</taxon>
        <taxon>eudicotyledons</taxon>
        <taxon>Gunneridae</taxon>
        <taxon>Pentapetalae</taxon>
        <taxon>Caryophyllales</taxon>
        <taxon>Nepenthaceae</taxon>
        <taxon>Nepenthes</taxon>
    </lineage>
</organism>
<evidence type="ECO:0000256" key="1">
    <source>
        <dbReference type="SAM" id="MobiDB-lite"/>
    </source>
</evidence>
<evidence type="ECO:0000313" key="3">
    <source>
        <dbReference type="Proteomes" id="UP001279734"/>
    </source>
</evidence>
<dbReference type="Proteomes" id="UP001279734">
    <property type="component" value="Unassembled WGS sequence"/>
</dbReference>
<comment type="caution">
    <text evidence="2">The sequence shown here is derived from an EMBL/GenBank/DDBJ whole genome shotgun (WGS) entry which is preliminary data.</text>
</comment>
<feature type="compositionally biased region" description="Polar residues" evidence="1">
    <location>
        <begin position="89"/>
        <end position="105"/>
    </location>
</feature>
<feature type="compositionally biased region" description="Basic residues" evidence="1">
    <location>
        <begin position="113"/>
        <end position="125"/>
    </location>
</feature>
<gene>
    <name evidence="2" type="ORF">Nepgr_003863</name>
</gene>
<protein>
    <submittedName>
        <fullName evidence="2">Uncharacterized protein</fullName>
    </submittedName>
</protein>
<proteinExistence type="predicted"/>
<keyword evidence="3" id="KW-1185">Reference proteome</keyword>
<evidence type="ECO:0000313" key="2">
    <source>
        <dbReference type="EMBL" id="GMH02024.1"/>
    </source>
</evidence>
<sequence>MTSSSRSASGQAEEAEMDEEDFPNLTLIALMMLLEANVTQICLDALTPDSREIVKGFHILDASVPEVNPLGVLDFSNSPQRRLERTNDDAPSSQALDEADQITTPSEKDGHWKQAKSRRRRKSTSKQKGSWQVN</sequence>